<keyword evidence="9" id="KW-1185">Reference proteome</keyword>
<dbReference type="OrthoDB" id="1928087at2759"/>
<keyword evidence="5" id="KW-0469">Meiosis</keyword>
<gene>
    <name evidence="8" type="ORF">PBRASI_LOCUS80</name>
</gene>
<dbReference type="InterPro" id="IPR036570">
    <property type="entry name" value="HORMA_dom_sf"/>
</dbReference>
<name>A0A9N8VDU8_9GLOM</name>
<keyword evidence="4" id="KW-0539">Nucleus</keyword>
<evidence type="ECO:0000259" key="7">
    <source>
        <dbReference type="PROSITE" id="PS50815"/>
    </source>
</evidence>
<evidence type="ECO:0000256" key="1">
    <source>
        <dbReference type="ARBA" id="ARBA00004123"/>
    </source>
</evidence>
<dbReference type="SUPFAM" id="SSF56019">
    <property type="entry name" value="The spindle assembly checkpoint protein mad2"/>
    <property type="match status" value="1"/>
</dbReference>
<feature type="compositionally biased region" description="Basic and acidic residues" evidence="6">
    <location>
        <begin position="294"/>
        <end position="332"/>
    </location>
</feature>
<dbReference type="InterPro" id="IPR003511">
    <property type="entry name" value="HORMA_dom"/>
</dbReference>
<dbReference type="GO" id="GO:0005694">
    <property type="term" value="C:chromosome"/>
    <property type="evidence" value="ECO:0007669"/>
    <property type="project" value="UniProtKB-SubCell"/>
</dbReference>
<proteinExistence type="predicted"/>
<evidence type="ECO:0000256" key="5">
    <source>
        <dbReference type="ARBA" id="ARBA00023254"/>
    </source>
</evidence>
<feature type="region of interest" description="Disordered" evidence="6">
    <location>
        <begin position="259"/>
        <end position="339"/>
    </location>
</feature>
<dbReference type="GO" id="GO:0005634">
    <property type="term" value="C:nucleus"/>
    <property type="evidence" value="ECO:0007669"/>
    <property type="project" value="UniProtKB-SubCell"/>
</dbReference>
<dbReference type="PANTHER" id="PTHR48225">
    <property type="entry name" value="HORMA DOMAIN-CONTAINING PROTEIN 1"/>
    <property type="match status" value="1"/>
</dbReference>
<comment type="caution">
    <text evidence="8">The sequence shown here is derived from an EMBL/GenBank/DDBJ whole genome shotgun (WGS) entry which is preliminary data.</text>
</comment>
<reference evidence="8" key="1">
    <citation type="submission" date="2021-06" db="EMBL/GenBank/DDBJ databases">
        <authorList>
            <person name="Kallberg Y."/>
            <person name="Tangrot J."/>
            <person name="Rosling A."/>
        </authorList>
    </citation>
    <scope>NUCLEOTIDE SEQUENCE</scope>
    <source>
        <strain evidence="8">BR232B</strain>
    </source>
</reference>
<feature type="compositionally biased region" description="Low complexity" evidence="6">
    <location>
        <begin position="268"/>
        <end position="290"/>
    </location>
</feature>
<dbReference type="PROSITE" id="PS50815">
    <property type="entry name" value="HORMA"/>
    <property type="match status" value="1"/>
</dbReference>
<evidence type="ECO:0000313" key="9">
    <source>
        <dbReference type="Proteomes" id="UP000789739"/>
    </source>
</evidence>
<evidence type="ECO:0000256" key="3">
    <source>
        <dbReference type="ARBA" id="ARBA00022454"/>
    </source>
</evidence>
<dbReference type="InterPro" id="IPR051294">
    <property type="entry name" value="HORMA_MeioticProgression"/>
</dbReference>
<sequence>MTTTQWIIICKLDPPPDARDRNNQRVTKFDHRTSITKDRDLFPEENYENYQVGSLVLKHLKRDCNREANSLLDWLEKGIYDALSRHYLRSVIFGISLDPNEPDKFVESYTFTVSYVNGEPFLRIENDCGVLGTGMEEVEKSTQQLLRRLILLTQTLKPLPDKRYLTIKLYYYEQITPRDYEPPFFRPASDPSNMETRLEKSIVGQIKTGHHDIGLVIQTVPDAFDNDGDERAVDTNIVNNRKEKLDLLGACSTPTVASTPTKTHYNQTVTSSSTITSSLPSSSVLTSSLSNRPPPRETTLRHVEPICQSTRHEKDKENVNDEKKIAEKKQNEDEKEESVKIVSIDMDTSEIEKTQITGDKWDSRECRCICGVNSLDQLMLSCPTSSKLCSAIRSLGISALYRRALYQIWCSGFPSTCKQFSLNLGVKPFVARTLQKMLAEEGFIVRRSGRKRGTSPYEVVRSGECKNLFEAWFIEFEGRDERIKDGTEHELTIADEGQNMAPTCVQTDESSCGEMKSSHIDAIPSPASDNSREVNMYDIVPPHHHGRGMEEDNPCSQNKKRKISINFKHFAGPMC</sequence>
<evidence type="ECO:0000313" key="8">
    <source>
        <dbReference type="EMBL" id="CAG8451860.1"/>
    </source>
</evidence>
<keyword evidence="3" id="KW-0158">Chromosome</keyword>
<protein>
    <submittedName>
        <fullName evidence="8">11285_t:CDS:1</fullName>
    </submittedName>
</protein>
<dbReference type="EMBL" id="CAJVPI010000004">
    <property type="protein sequence ID" value="CAG8451860.1"/>
    <property type="molecule type" value="Genomic_DNA"/>
</dbReference>
<dbReference type="Proteomes" id="UP000789739">
    <property type="component" value="Unassembled WGS sequence"/>
</dbReference>
<dbReference type="Pfam" id="PF02301">
    <property type="entry name" value="HORMA"/>
    <property type="match status" value="1"/>
</dbReference>
<organism evidence="8 9">
    <name type="scientific">Paraglomus brasilianum</name>
    <dbReference type="NCBI Taxonomy" id="144538"/>
    <lineage>
        <taxon>Eukaryota</taxon>
        <taxon>Fungi</taxon>
        <taxon>Fungi incertae sedis</taxon>
        <taxon>Mucoromycota</taxon>
        <taxon>Glomeromycotina</taxon>
        <taxon>Glomeromycetes</taxon>
        <taxon>Paraglomerales</taxon>
        <taxon>Paraglomeraceae</taxon>
        <taxon>Paraglomus</taxon>
    </lineage>
</organism>
<dbReference type="Gene3D" id="3.30.900.10">
    <property type="entry name" value="HORMA domain"/>
    <property type="match status" value="1"/>
</dbReference>
<comment type="subcellular location">
    <subcellularLocation>
        <location evidence="2">Chromosome</location>
    </subcellularLocation>
    <subcellularLocation>
        <location evidence="1">Nucleus</location>
    </subcellularLocation>
</comment>
<evidence type="ECO:0000256" key="2">
    <source>
        <dbReference type="ARBA" id="ARBA00004286"/>
    </source>
</evidence>
<evidence type="ECO:0000256" key="4">
    <source>
        <dbReference type="ARBA" id="ARBA00023242"/>
    </source>
</evidence>
<dbReference type="PANTHER" id="PTHR48225:SF7">
    <property type="entry name" value="MEIOSIS-SPECIFIC PROTEIN HOP1"/>
    <property type="match status" value="1"/>
</dbReference>
<accession>A0A9N8VDU8</accession>
<dbReference type="AlphaFoldDB" id="A0A9N8VDU8"/>
<evidence type="ECO:0000256" key="6">
    <source>
        <dbReference type="SAM" id="MobiDB-lite"/>
    </source>
</evidence>
<dbReference type="GO" id="GO:0051321">
    <property type="term" value="P:meiotic cell cycle"/>
    <property type="evidence" value="ECO:0007669"/>
    <property type="project" value="UniProtKB-KW"/>
</dbReference>
<feature type="domain" description="HORMA" evidence="7">
    <location>
        <begin position="18"/>
        <end position="217"/>
    </location>
</feature>